<keyword evidence="2" id="KW-0808">Transferase</keyword>
<evidence type="ECO:0000259" key="5">
    <source>
        <dbReference type="Pfam" id="PF00891"/>
    </source>
</evidence>
<reference evidence="7 8" key="1">
    <citation type="submission" date="2017-12" db="EMBL/GenBank/DDBJ databases">
        <title>Comparative genomics of Botrytis spp.</title>
        <authorList>
            <person name="Valero-Jimenez C.A."/>
            <person name="Tapia P."/>
            <person name="Veloso J."/>
            <person name="Silva-Moreno E."/>
            <person name="Staats M."/>
            <person name="Valdes J.H."/>
            <person name="Van Kan J.A.L."/>
        </authorList>
    </citation>
    <scope>NUCLEOTIDE SEQUENCE [LARGE SCALE GENOMIC DNA]</scope>
    <source>
        <strain evidence="7 8">MUCL435</strain>
    </source>
</reference>
<dbReference type="PIRSF" id="PIRSF005739">
    <property type="entry name" value="O-mtase"/>
    <property type="match status" value="1"/>
</dbReference>
<dbReference type="InterPro" id="IPR012967">
    <property type="entry name" value="COMT_dimerisation"/>
</dbReference>
<name>A0A4S8QKK0_9HELO</name>
<evidence type="ECO:0000256" key="4">
    <source>
        <dbReference type="PIRSR" id="PIRSR005739-1"/>
    </source>
</evidence>
<evidence type="ECO:0000313" key="7">
    <source>
        <dbReference type="EMBL" id="THV44381.1"/>
    </source>
</evidence>
<dbReference type="PANTHER" id="PTHR43712:SF4">
    <property type="entry name" value="O-METHYLTRANSFERASE DOMAIN-CONTAINING PROTEIN"/>
    <property type="match status" value="1"/>
</dbReference>
<dbReference type="Gene3D" id="3.40.50.150">
    <property type="entry name" value="Vaccinia Virus protein VP39"/>
    <property type="match status" value="1"/>
</dbReference>
<evidence type="ECO:0000256" key="1">
    <source>
        <dbReference type="ARBA" id="ARBA00022603"/>
    </source>
</evidence>
<organism evidence="7 8">
    <name type="scientific">Botrytis galanthina</name>
    <dbReference type="NCBI Taxonomy" id="278940"/>
    <lineage>
        <taxon>Eukaryota</taxon>
        <taxon>Fungi</taxon>
        <taxon>Dikarya</taxon>
        <taxon>Ascomycota</taxon>
        <taxon>Pezizomycotina</taxon>
        <taxon>Leotiomycetes</taxon>
        <taxon>Helotiales</taxon>
        <taxon>Sclerotiniaceae</taxon>
        <taxon>Botrytis</taxon>
    </lineage>
</organism>
<dbReference type="PANTHER" id="PTHR43712">
    <property type="entry name" value="PUTATIVE (AFU_ORTHOLOGUE AFUA_4G14580)-RELATED"/>
    <property type="match status" value="1"/>
</dbReference>
<dbReference type="PROSITE" id="PS51683">
    <property type="entry name" value="SAM_OMT_II"/>
    <property type="match status" value="1"/>
</dbReference>
<dbReference type="GO" id="GO:0032259">
    <property type="term" value="P:methylation"/>
    <property type="evidence" value="ECO:0007669"/>
    <property type="project" value="UniProtKB-KW"/>
</dbReference>
<protein>
    <submittedName>
        <fullName evidence="7">Uncharacterized protein</fullName>
    </submittedName>
</protein>
<dbReference type="Pfam" id="PF00891">
    <property type="entry name" value="Methyltransf_2"/>
    <property type="match status" value="1"/>
</dbReference>
<gene>
    <name evidence="7" type="ORF">BGAL_0657g00050</name>
</gene>
<accession>A0A4S8QKK0</accession>
<feature type="active site" description="Proton acceptor" evidence="4">
    <location>
        <position position="288"/>
    </location>
</feature>
<keyword evidence="8" id="KW-1185">Reference proteome</keyword>
<dbReference type="InterPro" id="IPR029063">
    <property type="entry name" value="SAM-dependent_MTases_sf"/>
</dbReference>
<proteinExistence type="predicted"/>
<dbReference type="InterPro" id="IPR036390">
    <property type="entry name" value="WH_DNA-bd_sf"/>
</dbReference>
<dbReference type="GO" id="GO:0008171">
    <property type="term" value="F:O-methyltransferase activity"/>
    <property type="evidence" value="ECO:0007669"/>
    <property type="project" value="InterPro"/>
</dbReference>
<dbReference type="InterPro" id="IPR001077">
    <property type="entry name" value="COMT_C"/>
</dbReference>
<dbReference type="OrthoDB" id="2410195at2759"/>
<dbReference type="GO" id="GO:0046983">
    <property type="term" value="F:protein dimerization activity"/>
    <property type="evidence" value="ECO:0007669"/>
    <property type="project" value="InterPro"/>
</dbReference>
<keyword evidence="3" id="KW-0949">S-adenosyl-L-methionine</keyword>
<feature type="domain" description="O-methyltransferase dimerisation" evidence="6">
    <location>
        <begin position="49"/>
        <end position="119"/>
    </location>
</feature>
<keyword evidence="1" id="KW-0489">Methyltransferase</keyword>
<dbReference type="SUPFAM" id="SSF46785">
    <property type="entry name" value="Winged helix' DNA-binding domain"/>
    <property type="match status" value="1"/>
</dbReference>
<dbReference type="Gene3D" id="1.10.10.10">
    <property type="entry name" value="Winged helix-like DNA-binding domain superfamily/Winged helix DNA-binding domain"/>
    <property type="match status" value="1"/>
</dbReference>
<dbReference type="InterPro" id="IPR016461">
    <property type="entry name" value="COMT-like"/>
</dbReference>
<dbReference type="Pfam" id="PF08100">
    <property type="entry name" value="Dimerisation"/>
    <property type="match status" value="1"/>
</dbReference>
<dbReference type="AlphaFoldDB" id="A0A4S8QKK0"/>
<dbReference type="EMBL" id="PQXL01000653">
    <property type="protein sequence ID" value="THV44381.1"/>
    <property type="molecule type" value="Genomic_DNA"/>
</dbReference>
<comment type="caution">
    <text evidence="7">The sequence shown here is derived from an EMBL/GenBank/DDBJ whole genome shotgun (WGS) entry which is preliminary data.</text>
</comment>
<feature type="domain" description="O-methyltransferase C-terminal" evidence="5">
    <location>
        <begin position="160"/>
        <end position="358"/>
    </location>
</feature>
<sequence length="393" mass="44013">MEKALENIKQLAAEGEGSRQQLMVALHKLAQSFESTNDTIHRYGHMNLQTAAVKTGIDLGLFVELVKANVPLTVETISQMIGVDAVLTNRLLRYLAAISAIDEVDKGQYAANHVTKNLTEKLAEAGISHYFGTAAPLYQALPTYLKKSGYQDPTDELHTAFQDAWNTPQHVFTWFAHNPEELKAFNDYMALRREADVSWLTVYPVKEEAGSLDATRAVFVNIGGGVGHQCAQFKETYPDIPGRVVLQDLPHSIAKALPTPDVENMVHDFFEPQPIQAAKFYHLRGVLHNHPPHKVQKLLENTKSAMTSDSILLIDEMIFPEMGLSFNAASIDMTMLGAFAAMERTEAQWRETLKRAGLELVKTYTYNPMSYESVMDVRLPRTKATLRQWPNAQ</sequence>
<evidence type="ECO:0000256" key="3">
    <source>
        <dbReference type="ARBA" id="ARBA00022691"/>
    </source>
</evidence>
<evidence type="ECO:0000259" key="6">
    <source>
        <dbReference type="Pfam" id="PF08100"/>
    </source>
</evidence>
<evidence type="ECO:0000256" key="2">
    <source>
        <dbReference type="ARBA" id="ARBA00022679"/>
    </source>
</evidence>
<evidence type="ECO:0000313" key="8">
    <source>
        <dbReference type="Proteomes" id="UP000308671"/>
    </source>
</evidence>
<dbReference type="SUPFAM" id="SSF53335">
    <property type="entry name" value="S-adenosyl-L-methionine-dependent methyltransferases"/>
    <property type="match status" value="1"/>
</dbReference>
<dbReference type="Proteomes" id="UP000308671">
    <property type="component" value="Unassembled WGS sequence"/>
</dbReference>
<dbReference type="InterPro" id="IPR036388">
    <property type="entry name" value="WH-like_DNA-bd_sf"/>
</dbReference>